<dbReference type="EC" id="3.6.1.23" evidence="3"/>
<organism evidence="9 11">
    <name type="scientific">Candidatus Iainarchaeum sp</name>
    <dbReference type="NCBI Taxonomy" id="3101447"/>
    <lineage>
        <taxon>Archaea</taxon>
        <taxon>Candidatus Iainarchaeota</taxon>
        <taxon>Candidatus Iainarchaeia</taxon>
        <taxon>Candidatus Iainarchaeales</taxon>
        <taxon>Candidatus Iainarchaeaceae</taxon>
        <taxon>Candidatus Iainarchaeum</taxon>
    </lineage>
</organism>
<evidence type="ECO:0000256" key="3">
    <source>
        <dbReference type="ARBA" id="ARBA00012379"/>
    </source>
</evidence>
<dbReference type="FunFam" id="2.70.40.10:FF:000008">
    <property type="entry name" value="Deoxyuridine 5'-triphosphate nucleotidohydrolase"/>
    <property type="match status" value="1"/>
</dbReference>
<comment type="cofactor">
    <cofactor evidence="1">
        <name>Mg(2+)</name>
        <dbReference type="ChEBI" id="CHEBI:18420"/>
    </cofactor>
</comment>
<reference evidence="11" key="1">
    <citation type="journal article" date="2020" name="bioRxiv">
        <title>A rank-normalized archaeal taxonomy based on genome phylogeny resolves widespread incomplete and uneven classifications.</title>
        <authorList>
            <person name="Rinke C."/>
            <person name="Chuvochina M."/>
            <person name="Mussig A.J."/>
            <person name="Chaumeil P.-A."/>
            <person name="Waite D.W."/>
            <person name="Whitman W.B."/>
            <person name="Parks D.H."/>
            <person name="Hugenholtz P."/>
        </authorList>
    </citation>
    <scope>NUCLEOTIDE SEQUENCE [LARGE SCALE GENOMIC DNA]</scope>
</reference>
<evidence type="ECO:0000256" key="6">
    <source>
        <dbReference type="ARBA" id="ARBA00022842"/>
    </source>
</evidence>
<evidence type="ECO:0000256" key="7">
    <source>
        <dbReference type="ARBA" id="ARBA00023080"/>
    </source>
</evidence>
<dbReference type="PANTHER" id="PTHR11241:SF0">
    <property type="entry name" value="DEOXYURIDINE 5'-TRIPHOSPHATE NUCLEOTIDOHYDROLASE"/>
    <property type="match status" value="1"/>
</dbReference>
<comment type="caution">
    <text evidence="9">The sequence shown here is derived from an EMBL/GenBank/DDBJ whole genome shotgun (WGS) entry which is preliminary data.</text>
</comment>
<evidence type="ECO:0000256" key="2">
    <source>
        <dbReference type="ARBA" id="ARBA00006581"/>
    </source>
</evidence>
<evidence type="ECO:0000313" key="11">
    <source>
        <dbReference type="Proteomes" id="UP000564964"/>
    </source>
</evidence>
<reference evidence="10" key="3">
    <citation type="submission" date="2021-05" db="EMBL/GenBank/DDBJ databases">
        <title>Protein family content uncovers lineage relationships and bacterial pathway maintenance mechanisms in DPANN archaea.</title>
        <authorList>
            <person name="Castelle C.J."/>
            <person name="Meheust R."/>
            <person name="Jaffe A.L."/>
            <person name="Seitz K."/>
            <person name="Gong X."/>
            <person name="Baker B.J."/>
            <person name="Banfield J.F."/>
        </authorList>
    </citation>
    <scope>NUCLEOTIDE SEQUENCE</scope>
    <source>
        <strain evidence="10">RIFCSPLOWO2_01_FULL_58_19</strain>
    </source>
</reference>
<protein>
    <recommendedName>
        <fullName evidence="3">dUTP diphosphatase</fullName>
        <ecNumber evidence="3">3.6.1.23</ecNumber>
    </recommendedName>
</protein>
<evidence type="ECO:0000313" key="9">
    <source>
        <dbReference type="EMBL" id="HIH16367.1"/>
    </source>
</evidence>
<dbReference type="NCBIfam" id="TIGR00576">
    <property type="entry name" value="dut"/>
    <property type="match status" value="1"/>
</dbReference>
<evidence type="ECO:0000313" key="10">
    <source>
        <dbReference type="EMBL" id="MBS3063102.1"/>
    </source>
</evidence>
<gene>
    <name evidence="9" type="primary">dut</name>
    <name evidence="9" type="ORF">HA252_03105</name>
    <name evidence="10" type="ORF">J4203_04465</name>
</gene>
<keyword evidence="4" id="KW-0479">Metal-binding</keyword>
<reference evidence="10" key="2">
    <citation type="submission" date="2021-03" db="EMBL/GenBank/DDBJ databases">
        <authorList>
            <person name="Jaffe A."/>
        </authorList>
    </citation>
    <scope>NUCLEOTIDE SEQUENCE</scope>
    <source>
        <strain evidence="10">RIFCSPLOWO2_01_FULL_58_19</strain>
    </source>
</reference>
<evidence type="ECO:0000256" key="5">
    <source>
        <dbReference type="ARBA" id="ARBA00022801"/>
    </source>
</evidence>
<dbReference type="AlphaFoldDB" id="A0A7J4JKB2"/>
<keyword evidence="5 9" id="KW-0378">Hydrolase</keyword>
<dbReference type="GO" id="GO:0000287">
    <property type="term" value="F:magnesium ion binding"/>
    <property type="evidence" value="ECO:0007669"/>
    <property type="project" value="InterPro"/>
</dbReference>
<evidence type="ECO:0000256" key="4">
    <source>
        <dbReference type="ARBA" id="ARBA00022723"/>
    </source>
</evidence>
<dbReference type="Proteomes" id="UP000564964">
    <property type="component" value="Unassembled WGS sequence"/>
</dbReference>
<keyword evidence="7" id="KW-0546">Nucleotide metabolism</keyword>
<keyword evidence="6" id="KW-0460">Magnesium</keyword>
<accession>A0A7J4JKB2</accession>
<dbReference type="EMBL" id="JAGVWE010000004">
    <property type="protein sequence ID" value="MBS3063102.1"/>
    <property type="molecule type" value="Genomic_DNA"/>
</dbReference>
<dbReference type="PANTHER" id="PTHR11241">
    <property type="entry name" value="DEOXYURIDINE 5'-TRIPHOSPHATE NUCLEOTIDOHYDROLASE"/>
    <property type="match status" value="1"/>
</dbReference>
<dbReference type="Proteomes" id="UP000678237">
    <property type="component" value="Unassembled WGS sequence"/>
</dbReference>
<dbReference type="GO" id="GO:0046081">
    <property type="term" value="P:dUTP catabolic process"/>
    <property type="evidence" value="ECO:0007669"/>
    <property type="project" value="InterPro"/>
</dbReference>
<feature type="domain" description="dUTPase-like" evidence="8">
    <location>
        <begin position="12"/>
        <end position="141"/>
    </location>
</feature>
<dbReference type="Gene3D" id="2.70.40.10">
    <property type="match status" value="1"/>
</dbReference>
<dbReference type="InterPro" id="IPR029054">
    <property type="entry name" value="dUTPase-like"/>
</dbReference>
<evidence type="ECO:0000259" key="8">
    <source>
        <dbReference type="Pfam" id="PF00692"/>
    </source>
</evidence>
<evidence type="ECO:0000256" key="1">
    <source>
        <dbReference type="ARBA" id="ARBA00001946"/>
    </source>
</evidence>
<dbReference type="CDD" id="cd07557">
    <property type="entry name" value="trimeric_dUTPase"/>
    <property type="match status" value="1"/>
</dbReference>
<dbReference type="SUPFAM" id="SSF51283">
    <property type="entry name" value="dUTPase-like"/>
    <property type="match status" value="1"/>
</dbReference>
<dbReference type="GO" id="GO:0004170">
    <property type="term" value="F:dUTP diphosphatase activity"/>
    <property type="evidence" value="ECO:0007669"/>
    <property type="project" value="UniProtKB-EC"/>
</dbReference>
<name>A0A7J4JKB2_9ARCH</name>
<comment type="similarity">
    <text evidence="2">Belongs to the dUTPase family.</text>
</comment>
<dbReference type="HAMAP" id="MF_00116">
    <property type="entry name" value="dUTPase_bact"/>
    <property type="match status" value="1"/>
</dbReference>
<dbReference type="InterPro" id="IPR036157">
    <property type="entry name" value="dUTPase-like_sf"/>
</dbReference>
<dbReference type="NCBIfam" id="NF001862">
    <property type="entry name" value="PRK00601.1"/>
    <property type="match status" value="1"/>
</dbReference>
<dbReference type="GO" id="GO:0006226">
    <property type="term" value="P:dUMP biosynthetic process"/>
    <property type="evidence" value="ECO:0007669"/>
    <property type="project" value="InterPro"/>
</dbReference>
<dbReference type="InterPro" id="IPR033704">
    <property type="entry name" value="dUTPase_trimeric"/>
</dbReference>
<proteinExistence type="inferred from homology"/>
<sequence length="143" mass="15348">MKLLVKRVSADARLPAYEHEGDSGLDLYATESCEIKPGQRRLVPTGLKIAVPKGFEAQVRPKSGLALKEGITVLNAPGTIDAGYRGEIGVIVINHGERPFKAEKGKKIAQLVLARVEQAEVTEVSELEATTRNESGFGSTGLH</sequence>
<dbReference type="InterPro" id="IPR008181">
    <property type="entry name" value="dUTPase"/>
</dbReference>
<dbReference type="EMBL" id="DUGH01000077">
    <property type="protein sequence ID" value="HIH16367.1"/>
    <property type="molecule type" value="Genomic_DNA"/>
</dbReference>
<dbReference type="Pfam" id="PF00692">
    <property type="entry name" value="dUTPase"/>
    <property type="match status" value="1"/>
</dbReference>